<dbReference type="InterPro" id="IPR025421">
    <property type="entry name" value="DUF4148"/>
</dbReference>
<dbReference type="EMBL" id="SPVG01000256">
    <property type="protein sequence ID" value="TFW15448.1"/>
    <property type="molecule type" value="Genomic_DNA"/>
</dbReference>
<proteinExistence type="predicted"/>
<reference evidence="2 3" key="1">
    <citation type="submission" date="2019-03" db="EMBL/GenBank/DDBJ databases">
        <title>Draft Genome Sequence of Duganella callidus sp. nov., a Novel Duganella Species Isolated from Cultivated Soil.</title>
        <authorList>
            <person name="Raths R."/>
            <person name="Peta V."/>
            <person name="Bucking H."/>
        </authorList>
    </citation>
    <scope>NUCLEOTIDE SEQUENCE [LARGE SCALE GENOMIC DNA]</scope>
    <source>
        <strain evidence="2 3">DN04</strain>
    </source>
</reference>
<feature type="chain" id="PRO_5021443536" evidence="1">
    <location>
        <begin position="44"/>
        <end position="120"/>
    </location>
</feature>
<evidence type="ECO:0000256" key="1">
    <source>
        <dbReference type="SAM" id="SignalP"/>
    </source>
</evidence>
<dbReference type="OrthoDB" id="8720341at2"/>
<dbReference type="AlphaFoldDB" id="A0A4Y9S7E6"/>
<accession>A0A4Y9S7E6</accession>
<organism evidence="2 3">
    <name type="scientific">Duganella callida</name>
    <dbReference type="NCBI Taxonomy" id="2561932"/>
    <lineage>
        <taxon>Bacteria</taxon>
        <taxon>Pseudomonadati</taxon>
        <taxon>Pseudomonadota</taxon>
        <taxon>Betaproteobacteria</taxon>
        <taxon>Burkholderiales</taxon>
        <taxon>Oxalobacteraceae</taxon>
        <taxon>Telluria group</taxon>
        <taxon>Duganella</taxon>
    </lineage>
</organism>
<name>A0A4Y9S7E6_9BURK</name>
<keyword evidence="1" id="KW-0732">Signal</keyword>
<feature type="signal peptide" evidence="1">
    <location>
        <begin position="1"/>
        <end position="43"/>
    </location>
</feature>
<protein>
    <submittedName>
        <fullName evidence="2">DUF4148 domain-containing protein</fullName>
    </submittedName>
</protein>
<comment type="caution">
    <text evidence="2">The sequence shown here is derived from an EMBL/GenBank/DDBJ whole genome shotgun (WGS) entry which is preliminary data.</text>
</comment>
<keyword evidence="3" id="KW-1185">Reference proteome</keyword>
<gene>
    <name evidence="2" type="ORF">E4L98_26685</name>
</gene>
<dbReference type="Pfam" id="PF13663">
    <property type="entry name" value="DUF4148"/>
    <property type="match status" value="1"/>
</dbReference>
<evidence type="ECO:0000313" key="2">
    <source>
        <dbReference type="EMBL" id="TFW15448.1"/>
    </source>
</evidence>
<dbReference type="Proteomes" id="UP000297729">
    <property type="component" value="Unassembled WGS sequence"/>
</dbReference>
<evidence type="ECO:0000313" key="3">
    <source>
        <dbReference type="Proteomes" id="UP000297729"/>
    </source>
</evidence>
<sequence>MRCIIHSSGNNAQPPNQRSHIMKNAAIALSLVAAVFASAAASAQESVEYSGYTGFVSTKTRAEVKAELRLAQQRGEIAVGEEYPQLKEEVAPAKTRAEVKAELAAYRKTHPEVADDITTL</sequence>